<dbReference type="CDD" id="cd15482">
    <property type="entry name" value="Sialidase_non-viral"/>
    <property type="match status" value="1"/>
</dbReference>
<dbReference type="AlphaFoldDB" id="A0A0F9GTT3"/>
<protein>
    <recommendedName>
        <fullName evidence="2">Sialidase domain-containing protein</fullName>
    </recommendedName>
</protein>
<dbReference type="EMBL" id="LAZR01027175">
    <property type="protein sequence ID" value="KKL66517.1"/>
    <property type="molecule type" value="Genomic_DNA"/>
</dbReference>
<sequence>MNVTTRTKTARFIAAMIVSSTLATGGAKAEEGIRYAQTREGERPTSTVAVDSACAWPNLTVLRDGTIVAMIHNSLHHGNVPADVECWGTTDNGKTWQKFSTAAPHEPHTNRMNVAAGLANNGDLLLIASGWSHKSHPGQPKIPGKQRILDPWLCRSSDGGRTWTIDKEGMPNRVPDKGNWIVPFGDILADDDGVLHVGIYGATSGPPYDD</sequence>
<organism evidence="1">
    <name type="scientific">marine sediment metagenome</name>
    <dbReference type="NCBI Taxonomy" id="412755"/>
    <lineage>
        <taxon>unclassified sequences</taxon>
        <taxon>metagenomes</taxon>
        <taxon>ecological metagenomes</taxon>
    </lineage>
</organism>
<reference evidence="1" key="1">
    <citation type="journal article" date="2015" name="Nature">
        <title>Complex archaea that bridge the gap between prokaryotes and eukaryotes.</title>
        <authorList>
            <person name="Spang A."/>
            <person name="Saw J.H."/>
            <person name="Jorgensen S.L."/>
            <person name="Zaremba-Niedzwiedzka K."/>
            <person name="Martijn J."/>
            <person name="Lind A.E."/>
            <person name="van Eijk R."/>
            <person name="Schleper C."/>
            <person name="Guy L."/>
            <person name="Ettema T.J."/>
        </authorList>
    </citation>
    <scope>NUCLEOTIDE SEQUENCE</scope>
</reference>
<accession>A0A0F9GTT3</accession>
<comment type="caution">
    <text evidence="1">The sequence shown here is derived from an EMBL/GenBank/DDBJ whole genome shotgun (WGS) entry which is preliminary data.</text>
</comment>
<gene>
    <name evidence="1" type="ORF">LCGC14_2144180</name>
</gene>
<proteinExistence type="predicted"/>
<evidence type="ECO:0000313" key="1">
    <source>
        <dbReference type="EMBL" id="KKL66517.1"/>
    </source>
</evidence>
<feature type="non-terminal residue" evidence="1">
    <location>
        <position position="210"/>
    </location>
</feature>
<name>A0A0F9GTT3_9ZZZZ</name>
<dbReference type="SUPFAM" id="SSF50939">
    <property type="entry name" value="Sialidases"/>
    <property type="match status" value="1"/>
</dbReference>
<dbReference type="InterPro" id="IPR036278">
    <property type="entry name" value="Sialidase_sf"/>
</dbReference>
<evidence type="ECO:0008006" key="2">
    <source>
        <dbReference type="Google" id="ProtNLM"/>
    </source>
</evidence>
<dbReference type="Gene3D" id="2.120.10.10">
    <property type="match status" value="1"/>
</dbReference>